<dbReference type="PANTHER" id="PTHR35605">
    <property type="entry name" value="ECP2 EFFECTOR PROTEIN DOMAIN-CONTAINING PROTEIN-RELATED"/>
    <property type="match status" value="1"/>
</dbReference>
<evidence type="ECO:0008006" key="4">
    <source>
        <dbReference type="Google" id="ProtNLM"/>
    </source>
</evidence>
<name>A0A8H6J5M0_9PEZI</name>
<evidence type="ECO:0000313" key="2">
    <source>
        <dbReference type="EMBL" id="KAF6806543.1"/>
    </source>
</evidence>
<evidence type="ECO:0000256" key="1">
    <source>
        <dbReference type="SAM" id="SignalP"/>
    </source>
</evidence>
<feature type="chain" id="PRO_5034137936" description="Ecp2 effector protein domain-containing protein" evidence="1">
    <location>
        <begin position="20"/>
        <end position="178"/>
    </location>
</feature>
<comment type="caution">
    <text evidence="2">The sequence shown here is derived from an EMBL/GenBank/DDBJ whole genome shotgun (WGS) entry which is preliminary data.</text>
</comment>
<keyword evidence="1" id="KW-0732">Signal</keyword>
<sequence length="178" mass="19552">MQFTSALAVLLSVVASANAGLIDYPPEPDPYYHNNAPPRADQTEGTICGVDNISITNNLPQASRSFKDSAYHYLNNLPGNAKMSPGPGKCERVSCAYNLGIYFCNDNKHDIEVPWTDIAKYANDVAMVCGGGLHRSKNGVDLDPYGSDYFDFRSAKRRTNGQKFNKDGWNVYLNGDVC</sequence>
<organism evidence="2 3">
    <name type="scientific">Colletotrichum sojae</name>
    <dbReference type="NCBI Taxonomy" id="2175907"/>
    <lineage>
        <taxon>Eukaryota</taxon>
        <taxon>Fungi</taxon>
        <taxon>Dikarya</taxon>
        <taxon>Ascomycota</taxon>
        <taxon>Pezizomycotina</taxon>
        <taxon>Sordariomycetes</taxon>
        <taxon>Hypocreomycetidae</taxon>
        <taxon>Glomerellales</taxon>
        <taxon>Glomerellaceae</taxon>
        <taxon>Colletotrichum</taxon>
        <taxon>Colletotrichum orchidearum species complex</taxon>
    </lineage>
</organism>
<accession>A0A8H6J5M0</accession>
<feature type="signal peptide" evidence="1">
    <location>
        <begin position="1"/>
        <end position="19"/>
    </location>
</feature>
<dbReference type="PANTHER" id="PTHR35605:SF1">
    <property type="entry name" value="ECP2 EFFECTOR PROTEIN DOMAIN-CONTAINING PROTEIN-RELATED"/>
    <property type="match status" value="1"/>
</dbReference>
<gene>
    <name evidence="2" type="ORF">CSOJ01_08763</name>
</gene>
<dbReference type="AlphaFoldDB" id="A0A8H6J5M0"/>
<proteinExistence type="predicted"/>
<dbReference type="Proteomes" id="UP000652219">
    <property type="component" value="Unassembled WGS sequence"/>
</dbReference>
<protein>
    <recommendedName>
        <fullName evidence="4">Ecp2 effector protein domain-containing protein</fullName>
    </recommendedName>
</protein>
<evidence type="ECO:0000313" key="3">
    <source>
        <dbReference type="Proteomes" id="UP000652219"/>
    </source>
</evidence>
<keyword evidence="3" id="KW-1185">Reference proteome</keyword>
<reference evidence="2 3" key="1">
    <citation type="journal article" date="2020" name="Phytopathology">
        <title>Genome Sequence Resources of Colletotrichum truncatum, C. plurivorum, C. musicola, and C. sojae: Four Species Pathogenic to Soybean (Glycine max).</title>
        <authorList>
            <person name="Rogerio F."/>
            <person name="Boufleur T.R."/>
            <person name="Ciampi-Guillardi M."/>
            <person name="Sukno S.A."/>
            <person name="Thon M.R."/>
            <person name="Massola Junior N.S."/>
            <person name="Baroncelli R."/>
        </authorList>
    </citation>
    <scope>NUCLEOTIDE SEQUENCE [LARGE SCALE GENOMIC DNA]</scope>
    <source>
        <strain evidence="2 3">LFN0009</strain>
    </source>
</reference>
<dbReference type="EMBL" id="WIGN01000156">
    <property type="protein sequence ID" value="KAF6806543.1"/>
    <property type="molecule type" value="Genomic_DNA"/>
</dbReference>